<keyword evidence="1" id="KW-0812">Transmembrane</keyword>
<dbReference type="RefSeq" id="WP_155091337.1">
    <property type="nucleotide sequence ID" value="NZ_CP102754.1"/>
</dbReference>
<dbReference type="EMBL" id="WMJX01000005">
    <property type="protein sequence ID" value="MTG97288.1"/>
    <property type="molecule type" value="Genomic_DNA"/>
</dbReference>
<keyword evidence="1" id="KW-1133">Transmembrane helix</keyword>
<gene>
    <name evidence="2" type="ORF">GJV76_03930</name>
</gene>
<name>A0A6I3LFQ3_9FLAO</name>
<dbReference type="OrthoDB" id="1437271at2"/>
<dbReference type="AlphaFoldDB" id="A0A6I3LFQ3"/>
<keyword evidence="3" id="KW-1185">Reference proteome</keyword>
<reference evidence="2 3" key="1">
    <citation type="submission" date="2019-11" db="EMBL/GenBank/DDBJ databases">
        <title>Genome of Strain BIT-d1.</title>
        <authorList>
            <person name="Yang Y."/>
        </authorList>
    </citation>
    <scope>NUCLEOTIDE SEQUENCE [LARGE SCALE GENOMIC DNA]</scope>
    <source>
        <strain evidence="2 3">BIT-d1</strain>
    </source>
</reference>
<evidence type="ECO:0000313" key="3">
    <source>
        <dbReference type="Proteomes" id="UP000438760"/>
    </source>
</evidence>
<proteinExistence type="predicted"/>
<evidence type="ECO:0000256" key="1">
    <source>
        <dbReference type="SAM" id="Phobius"/>
    </source>
</evidence>
<feature type="transmembrane region" description="Helical" evidence="1">
    <location>
        <begin position="136"/>
        <end position="155"/>
    </location>
</feature>
<organism evidence="2 3">
    <name type="scientific">Myroides albus</name>
    <dbReference type="NCBI Taxonomy" id="2562892"/>
    <lineage>
        <taxon>Bacteria</taxon>
        <taxon>Pseudomonadati</taxon>
        <taxon>Bacteroidota</taxon>
        <taxon>Flavobacteriia</taxon>
        <taxon>Flavobacteriales</taxon>
        <taxon>Flavobacteriaceae</taxon>
        <taxon>Myroides</taxon>
    </lineage>
</organism>
<sequence>MKLKLLTVLFLIAYIFSFTSHFKDFTEGLKEGNNAFKEGKDYATIVVKSDKTPNLNKTLVSKENSQSITAQVTTVEETITFEVSETKSTMTSFLLGLLGLISLFIIPMLLIVLFKFFKNLYKGTIVDADQIGRLKFLAYIQITFAIIGNTIVYFTQLEQQSIASFYNLTLVKTTAYDITLFFIPLILLMIVEVLKQHLRLKEDADLTI</sequence>
<dbReference type="Proteomes" id="UP000438760">
    <property type="component" value="Unassembled WGS sequence"/>
</dbReference>
<evidence type="ECO:0000313" key="2">
    <source>
        <dbReference type="EMBL" id="MTG97288.1"/>
    </source>
</evidence>
<protein>
    <submittedName>
        <fullName evidence="2">DUF2975 domain-containing protein</fullName>
    </submittedName>
</protein>
<feature type="transmembrane region" description="Helical" evidence="1">
    <location>
        <begin position="175"/>
        <end position="194"/>
    </location>
</feature>
<feature type="transmembrane region" description="Helical" evidence="1">
    <location>
        <begin position="93"/>
        <end position="116"/>
    </location>
</feature>
<comment type="caution">
    <text evidence="2">The sequence shown here is derived from an EMBL/GenBank/DDBJ whole genome shotgun (WGS) entry which is preliminary data.</text>
</comment>
<accession>A0A6I3LFQ3</accession>
<keyword evidence="1" id="KW-0472">Membrane</keyword>